<proteinExistence type="predicted"/>
<dbReference type="InterPro" id="IPR013783">
    <property type="entry name" value="Ig-like_fold"/>
</dbReference>
<dbReference type="Gene3D" id="2.60.40.10">
    <property type="entry name" value="Immunoglobulins"/>
    <property type="match status" value="1"/>
</dbReference>
<accession>A0ABT3T7T1</accession>
<evidence type="ECO:0000313" key="3">
    <source>
        <dbReference type="Proteomes" id="UP001143304"/>
    </source>
</evidence>
<protein>
    <submittedName>
        <fullName evidence="2">DUF4124 domain-containing protein</fullName>
    </submittedName>
</protein>
<dbReference type="Proteomes" id="UP001143304">
    <property type="component" value="Unassembled WGS sequence"/>
</dbReference>
<evidence type="ECO:0000313" key="2">
    <source>
        <dbReference type="EMBL" id="MCX2978338.1"/>
    </source>
</evidence>
<dbReference type="EMBL" id="SHNO01000001">
    <property type="protein sequence ID" value="MCX2978338.1"/>
    <property type="molecule type" value="Genomic_DNA"/>
</dbReference>
<dbReference type="InterPro" id="IPR025392">
    <property type="entry name" value="DUF4124"/>
</dbReference>
<name>A0ABT3T7T1_9GAMM</name>
<reference evidence="2" key="1">
    <citation type="submission" date="2019-02" db="EMBL/GenBank/DDBJ databases">
        <authorList>
            <person name="Li S.-H."/>
        </authorList>
    </citation>
    <scope>NUCLEOTIDE SEQUENCE</scope>
    <source>
        <strain evidence="2">IMCC11814</strain>
    </source>
</reference>
<keyword evidence="3" id="KW-1185">Reference proteome</keyword>
<dbReference type="Pfam" id="PF13511">
    <property type="entry name" value="DUF4124"/>
    <property type="match status" value="1"/>
</dbReference>
<gene>
    <name evidence="2" type="ORF">EYC82_13305</name>
</gene>
<evidence type="ECO:0000259" key="1">
    <source>
        <dbReference type="Pfam" id="PF13511"/>
    </source>
</evidence>
<sequence length="195" mass="21216">MFIYPRHFCYCRHSGEENRMLRIIAFALVLLAPAAAAQSIYRTTDEVGNVVFTDAPSANSRAAEPVGLQPTNTTSPPRAIIPALKSPTDTPAVNQTSYTIAITSPADETSIPRGHGNFTVTVAIQPALKKYESLQLFMDDEPSGSAQASMIWDLTNVFRGAHDITVGAIDRSGNTIALSDPVRVYVHRPSINFRK</sequence>
<comment type="caution">
    <text evidence="2">The sequence shown here is derived from an EMBL/GenBank/DDBJ whole genome shotgun (WGS) entry which is preliminary data.</text>
</comment>
<organism evidence="2 3">
    <name type="scientific">Candidatus Marimicrobium litorale</name>
    <dbReference type="NCBI Taxonomy" id="2518991"/>
    <lineage>
        <taxon>Bacteria</taxon>
        <taxon>Pseudomonadati</taxon>
        <taxon>Pseudomonadota</taxon>
        <taxon>Gammaproteobacteria</taxon>
        <taxon>Cellvibrionales</taxon>
        <taxon>Halieaceae</taxon>
        <taxon>Marimicrobium</taxon>
    </lineage>
</organism>
<feature type="domain" description="DUF4124" evidence="1">
    <location>
        <begin position="27"/>
        <end position="79"/>
    </location>
</feature>